<dbReference type="PROSITE" id="PS50330">
    <property type="entry name" value="UIM"/>
    <property type="match status" value="1"/>
</dbReference>
<feature type="region of interest" description="Disordered" evidence="4">
    <location>
        <begin position="370"/>
        <end position="396"/>
    </location>
</feature>
<feature type="binding site" evidence="2">
    <location>
        <position position="462"/>
    </location>
    <ligand>
        <name>substrate</name>
    </ligand>
</feature>
<gene>
    <name evidence="5" type="ORF">EV356DRAFT_463870</name>
</gene>
<organism evidence="5 6">
    <name type="scientific">Viridothelium virens</name>
    <name type="common">Speckled blister lichen</name>
    <name type="synonym">Trypethelium virens</name>
    <dbReference type="NCBI Taxonomy" id="1048519"/>
    <lineage>
        <taxon>Eukaryota</taxon>
        <taxon>Fungi</taxon>
        <taxon>Dikarya</taxon>
        <taxon>Ascomycota</taxon>
        <taxon>Pezizomycotina</taxon>
        <taxon>Dothideomycetes</taxon>
        <taxon>Dothideomycetes incertae sedis</taxon>
        <taxon>Trypetheliales</taxon>
        <taxon>Trypetheliaceae</taxon>
        <taxon>Viridothelium</taxon>
    </lineage>
</organism>
<feature type="active site" description="Nucleophile" evidence="1">
    <location>
        <position position="215"/>
    </location>
</feature>
<feature type="active site" description="Proton donor/acceptor" evidence="1">
    <location>
        <position position="460"/>
    </location>
</feature>
<evidence type="ECO:0000313" key="5">
    <source>
        <dbReference type="EMBL" id="KAF2236252.1"/>
    </source>
</evidence>
<protein>
    <submittedName>
        <fullName evidence="5">Phospholipase D/nuclease</fullName>
    </submittedName>
</protein>
<evidence type="ECO:0000256" key="3">
    <source>
        <dbReference type="PIRSR" id="PIRSR610347-3"/>
    </source>
</evidence>
<dbReference type="InterPro" id="IPR003903">
    <property type="entry name" value="UIM_dom"/>
</dbReference>
<dbReference type="CDD" id="cd09122">
    <property type="entry name" value="PLDc_Tdp1_1"/>
    <property type="match status" value="1"/>
</dbReference>
<sequence>MADSEDEDLKLAIALSLEQSQSNAARPTNFIPASQTSPHDFREASGLSQLDRKAMEKERLARIAARTCQRSISPPELTRNSERPNKTRRLNCGHPSSPVKNNGLPDTQSDTYTSAPLQYPAGIVKRTWALGHERSNDIKIEEVLQSDSVRIAVLSAFQWDTEWLLDKINASRTKFVLVMQAKEEAQRQEYLRETQNWPHVRLCFPPMLGQVSCMHSKLMLLFHAEYLRVVVPSANLVPYDWGETGVMENSVFLIDLPRLSDNQRMVRGELTPFGEELMYFVDAMGMQEDVKEGLLKFDFEKTKHLGFVHTIGGAHLGEKGKRTGFPGLGRVVRSLGVQTEDPIHIDFAASSIGSLNDGFLRTIYNAAKGQEDGSGAPSSGGKRSKSDFFGKTSTIKSQPAEEMKDYFRVYFPTDETVHRSTGGPNNGGTICLQSKWYDAATFPREIMRDYQSKRRGLLSHNKIMYVRGQQYGEGDAKRPIAWAYMGSANLSESAWGKKVTDRATKQAKLTARNWECGVVIPMPMDTSGVLAGALDMNVFKDIIGLPFEIPGQDYGEKRPWFFMG</sequence>
<feature type="compositionally biased region" description="Polar residues" evidence="4">
    <location>
        <begin position="19"/>
        <end position="38"/>
    </location>
</feature>
<dbReference type="PANTHER" id="PTHR12415">
    <property type="entry name" value="TYROSYL-DNA PHOSPHODIESTERASE 1"/>
    <property type="match status" value="1"/>
</dbReference>
<dbReference type="GO" id="GO:0003690">
    <property type="term" value="F:double-stranded DNA binding"/>
    <property type="evidence" value="ECO:0007669"/>
    <property type="project" value="TreeGrafter"/>
</dbReference>
<dbReference type="Gene3D" id="3.30.870.10">
    <property type="entry name" value="Endonuclease Chain A"/>
    <property type="match status" value="2"/>
</dbReference>
<dbReference type="PANTHER" id="PTHR12415:SF4">
    <property type="entry name" value="TYROSYL-DNA PHOSPHODIESTERASE DOMAIN-CONTAINING PROTEIN"/>
    <property type="match status" value="1"/>
</dbReference>
<evidence type="ECO:0000256" key="1">
    <source>
        <dbReference type="PIRSR" id="PIRSR610347-1"/>
    </source>
</evidence>
<dbReference type="InterPro" id="IPR010347">
    <property type="entry name" value="Tdp1"/>
</dbReference>
<accession>A0A6A6HE52</accession>
<evidence type="ECO:0000256" key="2">
    <source>
        <dbReference type="PIRSR" id="PIRSR610347-2"/>
    </source>
</evidence>
<feature type="binding site" evidence="2">
    <location>
        <position position="217"/>
    </location>
    <ligand>
        <name>substrate</name>
    </ligand>
</feature>
<dbReference type="GO" id="GO:0017005">
    <property type="term" value="F:3'-tyrosyl-DNA phosphodiesterase activity"/>
    <property type="evidence" value="ECO:0007669"/>
    <property type="project" value="TreeGrafter"/>
</dbReference>
<evidence type="ECO:0000256" key="4">
    <source>
        <dbReference type="SAM" id="MobiDB-lite"/>
    </source>
</evidence>
<keyword evidence="6" id="KW-1185">Reference proteome</keyword>
<proteinExistence type="predicted"/>
<dbReference type="SUPFAM" id="SSF56024">
    <property type="entry name" value="Phospholipase D/nuclease"/>
    <property type="match status" value="2"/>
</dbReference>
<dbReference type="OrthoDB" id="47785at2759"/>
<dbReference type="Pfam" id="PF06087">
    <property type="entry name" value="Tyr-DNA_phospho"/>
    <property type="match status" value="1"/>
</dbReference>
<dbReference type="Proteomes" id="UP000800092">
    <property type="component" value="Unassembled WGS sequence"/>
</dbReference>
<dbReference type="EMBL" id="ML991786">
    <property type="protein sequence ID" value="KAF2236252.1"/>
    <property type="molecule type" value="Genomic_DNA"/>
</dbReference>
<reference evidence="5" key="1">
    <citation type="journal article" date="2020" name="Stud. Mycol.">
        <title>101 Dothideomycetes genomes: a test case for predicting lifestyles and emergence of pathogens.</title>
        <authorList>
            <person name="Haridas S."/>
            <person name="Albert R."/>
            <person name="Binder M."/>
            <person name="Bloem J."/>
            <person name="Labutti K."/>
            <person name="Salamov A."/>
            <person name="Andreopoulos B."/>
            <person name="Baker S."/>
            <person name="Barry K."/>
            <person name="Bills G."/>
            <person name="Bluhm B."/>
            <person name="Cannon C."/>
            <person name="Castanera R."/>
            <person name="Culley D."/>
            <person name="Daum C."/>
            <person name="Ezra D."/>
            <person name="Gonzalez J."/>
            <person name="Henrissat B."/>
            <person name="Kuo A."/>
            <person name="Liang C."/>
            <person name="Lipzen A."/>
            <person name="Lutzoni F."/>
            <person name="Magnuson J."/>
            <person name="Mondo S."/>
            <person name="Nolan M."/>
            <person name="Ohm R."/>
            <person name="Pangilinan J."/>
            <person name="Park H.-J."/>
            <person name="Ramirez L."/>
            <person name="Alfaro M."/>
            <person name="Sun H."/>
            <person name="Tritt A."/>
            <person name="Yoshinaga Y."/>
            <person name="Zwiers L.-H."/>
            <person name="Turgeon B."/>
            <person name="Goodwin S."/>
            <person name="Spatafora J."/>
            <person name="Crous P."/>
            <person name="Grigoriev I."/>
        </authorList>
    </citation>
    <scope>NUCLEOTIDE SEQUENCE</scope>
    <source>
        <strain evidence="5">Tuck. ex Michener</strain>
    </source>
</reference>
<feature type="region of interest" description="Disordered" evidence="4">
    <location>
        <begin position="19"/>
        <end position="41"/>
    </location>
</feature>
<name>A0A6A6HE52_VIRVR</name>
<feature type="compositionally biased region" description="Polar residues" evidence="4">
    <location>
        <begin position="98"/>
        <end position="114"/>
    </location>
</feature>
<evidence type="ECO:0000313" key="6">
    <source>
        <dbReference type="Proteomes" id="UP000800092"/>
    </source>
</evidence>
<dbReference type="AlphaFoldDB" id="A0A6A6HE52"/>
<dbReference type="GO" id="GO:0006281">
    <property type="term" value="P:DNA repair"/>
    <property type="evidence" value="ECO:0007669"/>
    <property type="project" value="InterPro"/>
</dbReference>
<dbReference type="GO" id="GO:0005634">
    <property type="term" value="C:nucleus"/>
    <property type="evidence" value="ECO:0007669"/>
    <property type="project" value="InterPro"/>
</dbReference>
<dbReference type="Gene3D" id="6.10.140.100">
    <property type="match status" value="1"/>
</dbReference>
<feature type="site" description="Interaction with DNA" evidence="3">
    <location>
        <position position="491"/>
    </location>
</feature>
<feature type="region of interest" description="Disordered" evidence="4">
    <location>
        <begin position="66"/>
        <end position="114"/>
    </location>
</feature>
<dbReference type="GO" id="GO:0003697">
    <property type="term" value="F:single-stranded DNA binding"/>
    <property type="evidence" value="ECO:0007669"/>
    <property type="project" value="TreeGrafter"/>
</dbReference>